<feature type="domain" description="THAP-type" evidence="5">
    <location>
        <begin position="14"/>
        <end position="72"/>
    </location>
</feature>
<feature type="non-terminal residue" evidence="6">
    <location>
        <position position="72"/>
    </location>
</feature>
<dbReference type="SUPFAM" id="SSF57716">
    <property type="entry name" value="Glucocorticoid receptor-like (DNA-binding domain)"/>
    <property type="match status" value="1"/>
</dbReference>
<feature type="non-terminal residue" evidence="6">
    <location>
        <position position="1"/>
    </location>
</feature>
<gene>
    <name evidence="6" type="ORF">JEM65_21195</name>
</gene>
<evidence type="ECO:0000256" key="4">
    <source>
        <dbReference type="ARBA" id="ARBA00023125"/>
    </source>
</evidence>
<evidence type="ECO:0000313" key="6">
    <source>
        <dbReference type="EMBL" id="MBJ7883142.1"/>
    </source>
</evidence>
<evidence type="ECO:0000256" key="3">
    <source>
        <dbReference type="ARBA" id="ARBA00022833"/>
    </source>
</evidence>
<evidence type="ECO:0000259" key="5">
    <source>
        <dbReference type="PROSITE" id="PS50950"/>
    </source>
</evidence>
<comment type="caution">
    <text evidence="6">The sequence shown here is derived from an EMBL/GenBank/DDBJ whole genome shotgun (WGS) entry which is preliminary data.</text>
</comment>
<keyword evidence="4" id="KW-0238">DNA-binding</keyword>
<dbReference type="InterPro" id="IPR006612">
    <property type="entry name" value="THAP_Znf"/>
</dbReference>
<dbReference type="PROSITE" id="PS50950">
    <property type="entry name" value="ZF_THAP"/>
    <property type="match status" value="1"/>
</dbReference>
<accession>A0A934NKZ3</accession>
<dbReference type="EMBL" id="JAEHJZ010000144">
    <property type="protein sequence ID" value="MBJ7883142.1"/>
    <property type="molecule type" value="Genomic_DNA"/>
</dbReference>
<organism evidence="6 7">
    <name type="scientific">Gelidibacter salicanalis</name>
    <dbReference type="NCBI Taxonomy" id="291193"/>
    <lineage>
        <taxon>Bacteria</taxon>
        <taxon>Pseudomonadati</taxon>
        <taxon>Bacteroidota</taxon>
        <taxon>Flavobacteriia</taxon>
        <taxon>Flavobacteriales</taxon>
        <taxon>Flavobacteriaceae</taxon>
        <taxon>Gelidibacter</taxon>
    </lineage>
</organism>
<dbReference type="GO" id="GO:0003677">
    <property type="term" value="F:DNA binding"/>
    <property type="evidence" value="ECO:0007669"/>
    <property type="project" value="UniProtKB-KW"/>
</dbReference>
<dbReference type="GO" id="GO:0008270">
    <property type="term" value="F:zinc ion binding"/>
    <property type="evidence" value="ECO:0007669"/>
    <property type="project" value="UniProtKB-KW"/>
</dbReference>
<evidence type="ECO:0000256" key="1">
    <source>
        <dbReference type="ARBA" id="ARBA00022723"/>
    </source>
</evidence>
<keyword evidence="3" id="KW-0862">Zinc</keyword>
<dbReference type="Proteomes" id="UP000662373">
    <property type="component" value="Unassembled WGS sequence"/>
</dbReference>
<dbReference type="AlphaFoldDB" id="A0A934NKZ3"/>
<reference evidence="6 7" key="1">
    <citation type="submission" date="2020-09" db="EMBL/GenBank/DDBJ databases">
        <title>Draft genome of Gelidibacter salicanalis PAMC21136.</title>
        <authorList>
            <person name="Park H."/>
        </authorList>
    </citation>
    <scope>NUCLEOTIDE SEQUENCE [LARGE SCALE GENOMIC DNA]</scope>
    <source>
        <strain evidence="6 7">PAMC21136</strain>
    </source>
</reference>
<proteinExistence type="predicted"/>
<sequence length="72" mass="8208">KTKHQSLFANQTKMVGCVAFGCTNSSTKGFKVYSFPTDPERSKLWEIKVRRVGWKPTPHSKLCEVSVHYYVG</sequence>
<keyword evidence="1" id="KW-0479">Metal-binding</keyword>
<keyword evidence="7" id="KW-1185">Reference proteome</keyword>
<protein>
    <submittedName>
        <fullName evidence="6">THAP domain-containing protein</fullName>
    </submittedName>
</protein>
<name>A0A934NKZ3_9FLAO</name>
<dbReference type="Pfam" id="PF05485">
    <property type="entry name" value="THAP"/>
    <property type="match status" value="1"/>
</dbReference>
<keyword evidence="2" id="KW-0863">Zinc-finger</keyword>
<evidence type="ECO:0000313" key="7">
    <source>
        <dbReference type="Proteomes" id="UP000662373"/>
    </source>
</evidence>
<evidence type="ECO:0000256" key="2">
    <source>
        <dbReference type="ARBA" id="ARBA00022771"/>
    </source>
</evidence>